<protein>
    <submittedName>
        <fullName evidence="2">Uncharacterized protein</fullName>
    </submittedName>
</protein>
<dbReference type="GO" id="GO:0005634">
    <property type="term" value="C:nucleus"/>
    <property type="evidence" value="ECO:0007669"/>
    <property type="project" value="TreeGrafter"/>
</dbReference>
<evidence type="ECO:0000313" key="2">
    <source>
        <dbReference type="EMBL" id="GMH92673.1"/>
    </source>
</evidence>
<dbReference type="PANTHER" id="PTHR31606">
    <property type="entry name" value="WW DOMAIN BINDING PROTEIN 2, ISOFORM E"/>
    <property type="match status" value="1"/>
</dbReference>
<feature type="region of interest" description="Disordered" evidence="1">
    <location>
        <begin position="160"/>
        <end position="179"/>
    </location>
</feature>
<organism evidence="2 3">
    <name type="scientific">Triparma verrucosa</name>
    <dbReference type="NCBI Taxonomy" id="1606542"/>
    <lineage>
        <taxon>Eukaryota</taxon>
        <taxon>Sar</taxon>
        <taxon>Stramenopiles</taxon>
        <taxon>Ochrophyta</taxon>
        <taxon>Bolidophyceae</taxon>
        <taxon>Parmales</taxon>
        <taxon>Triparmaceae</taxon>
        <taxon>Triparma</taxon>
    </lineage>
</organism>
<dbReference type="PANTHER" id="PTHR31606:SF1">
    <property type="entry name" value="WW DOMAIN BINDING PROTEIN 2, ISOFORM E"/>
    <property type="match status" value="1"/>
</dbReference>
<sequence length="209" mass="23196">MALNSPLQKKIDPASPTNAITVSPHPFRDERFLLSRPQTTLSVTDSQRKYKATGTIYLTTYRLAFVEAGVSKGSQPLIHNATGEEWASVDLPLFGLFDYSFVQPVFGENSLKGSCYVVPTNSGFASQKKVTWRVAFNTGTCGSFLGAFYRVMHWVDGKKEEAKNEEEKNSSEEEEGGAAKAMMRNIDPNMAKEIKDAFVDPNDPSHIYI</sequence>
<evidence type="ECO:0000256" key="1">
    <source>
        <dbReference type="SAM" id="MobiDB-lite"/>
    </source>
</evidence>
<dbReference type="EMBL" id="BRXX01000131">
    <property type="protein sequence ID" value="GMH92673.1"/>
    <property type="molecule type" value="Genomic_DNA"/>
</dbReference>
<dbReference type="GO" id="GO:0003713">
    <property type="term" value="F:transcription coactivator activity"/>
    <property type="evidence" value="ECO:0007669"/>
    <property type="project" value="InterPro"/>
</dbReference>
<feature type="compositionally biased region" description="Basic and acidic residues" evidence="1">
    <location>
        <begin position="160"/>
        <end position="171"/>
    </location>
</feature>
<dbReference type="Proteomes" id="UP001165160">
    <property type="component" value="Unassembled WGS sequence"/>
</dbReference>
<dbReference type="AlphaFoldDB" id="A0A9W7EUY1"/>
<gene>
    <name evidence="2" type="ORF">TrVE_jg10881</name>
</gene>
<evidence type="ECO:0000313" key="3">
    <source>
        <dbReference type="Proteomes" id="UP001165160"/>
    </source>
</evidence>
<name>A0A9W7EUY1_9STRA</name>
<reference evidence="3" key="1">
    <citation type="journal article" date="2023" name="Commun. Biol.">
        <title>Genome analysis of Parmales, the sister group of diatoms, reveals the evolutionary specialization of diatoms from phago-mixotrophs to photoautotrophs.</title>
        <authorList>
            <person name="Ban H."/>
            <person name="Sato S."/>
            <person name="Yoshikawa S."/>
            <person name="Yamada K."/>
            <person name="Nakamura Y."/>
            <person name="Ichinomiya M."/>
            <person name="Sato N."/>
            <person name="Blanc-Mathieu R."/>
            <person name="Endo H."/>
            <person name="Kuwata A."/>
            <person name="Ogata H."/>
        </authorList>
    </citation>
    <scope>NUCLEOTIDE SEQUENCE [LARGE SCALE GENOMIC DNA]</scope>
    <source>
        <strain evidence="3">NIES 3699</strain>
    </source>
</reference>
<dbReference type="InterPro" id="IPR044852">
    <property type="entry name" value="WBP2-like"/>
</dbReference>
<feature type="region of interest" description="Disordered" evidence="1">
    <location>
        <begin position="1"/>
        <end position="21"/>
    </location>
</feature>
<dbReference type="GO" id="GO:0031490">
    <property type="term" value="F:chromatin DNA binding"/>
    <property type="evidence" value="ECO:0007669"/>
    <property type="project" value="TreeGrafter"/>
</dbReference>
<dbReference type="SUPFAM" id="SSF50729">
    <property type="entry name" value="PH domain-like"/>
    <property type="match status" value="1"/>
</dbReference>
<comment type="caution">
    <text evidence="2">The sequence shown here is derived from an EMBL/GenBank/DDBJ whole genome shotgun (WGS) entry which is preliminary data.</text>
</comment>
<proteinExistence type="predicted"/>
<keyword evidence="3" id="KW-1185">Reference proteome</keyword>
<accession>A0A9W7EUY1</accession>